<dbReference type="AlphaFoldDB" id="A0AAJ7NBS8"/>
<dbReference type="CTD" id="119581197"/>
<evidence type="ECO:0000313" key="9">
    <source>
        <dbReference type="RefSeq" id="XP_017886674.1"/>
    </source>
</evidence>
<dbReference type="GO" id="GO:0008611">
    <property type="term" value="P:ether lipid biosynthetic process"/>
    <property type="evidence" value="ECO:0007669"/>
    <property type="project" value="TreeGrafter"/>
</dbReference>
<dbReference type="GO" id="GO:0006631">
    <property type="term" value="P:fatty acid metabolic process"/>
    <property type="evidence" value="ECO:0007669"/>
    <property type="project" value="TreeGrafter"/>
</dbReference>
<proteinExistence type="inferred from homology"/>
<name>A0AAJ7NBS8_9HYME</name>
<evidence type="ECO:0000256" key="2">
    <source>
        <dbReference type="ARBA" id="ARBA00007937"/>
    </source>
</evidence>
<gene>
    <name evidence="9" type="primary">LOC108628944</name>
</gene>
<dbReference type="RefSeq" id="XP_017886674.1">
    <property type="nucleotide sequence ID" value="XM_018031185.2"/>
</dbReference>
<dbReference type="PANTHER" id="PTHR12563">
    <property type="entry name" value="GLYCEROL-3-PHOSPHATE ACYLTRANSFERASE"/>
    <property type="match status" value="1"/>
</dbReference>
<dbReference type="InterPro" id="IPR041728">
    <property type="entry name" value="GPAT/DHAPAT_LPLAT"/>
</dbReference>
<dbReference type="PIRSF" id="PIRSF000437">
    <property type="entry name" value="GPAT_DHAPAT"/>
    <property type="match status" value="1"/>
</dbReference>
<dbReference type="GO" id="GO:0016287">
    <property type="term" value="F:glycerone-phosphate O-acyltransferase activity"/>
    <property type="evidence" value="ECO:0007669"/>
    <property type="project" value="TreeGrafter"/>
</dbReference>
<evidence type="ECO:0000256" key="5">
    <source>
        <dbReference type="ARBA" id="ARBA00023315"/>
    </source>
</evidence>
<evidence type="ECO:0000256" key="3">
    <source>
        <dbReference type="ARBA" id="ARBA00022679"/>
    </source>
</evidence>
<evidence type="ECO:0000256" key="6">
    <source>
        <dbReference type="PIRNR" id="PIRNR000437"/>
    </source>
</evidence>
<dbReference type="GO" id="GO:0008654">
    <property type="term" value="P:phospholipid biosynthetic process"/>
    <property type="evidence" value="ECO:0007669"/>
    <property type="project" value="TreeGrafter"/>
</dbReference>
<reference evidence="9" key="1">
    <citation type="submission" date="2025-08" db="UniProtKB">
        <authorList>
            <consortium name="RefSeq"/>
        </authorList>
    </citation>
    <scope>IDENTIFICATION</scope>
    <source>
        <tissue evidence="9">Whole body</tissue>
    </source>
</reference>
<dbReference type="InterPro" id="IPR022284">
    <property type="entry name" value="GPAT/DHAPAT"/>
</dbReference>
<dbReference type="GO" id="GO:0019432">
    <property type="term" value="P:triglyceride biosynthetic process"/>
    <property type="evidence" value="ECO:0007669"/>
    <property type="project" value="TreeGrafter"/>
</dbReference>
<dbReference type="GO" id="GO:0012505">
    <property type="term" value="C:endomembrane system"/>
    <property type="evidence" value="ECO:0007669"/>
    <property type="project" value="UniProtKB-SubCell"/>
</dbReference>
<evidence type="ECO:0000256" key="1">
    <source>
        <dbReference type="ARBA" id="ARBA00004184"/>
    </source>
</evidence>
<dbReference type="KEGG" id="ccal:108628944"/>
<dbReference type="Pfam" id="PF01553">
    <property type="entry name" value="Acyltransferase"/>
    <property type="match status" value="1"/>
</dbReference>
<dbReference type="Pfam" id="PF19277">
    <property type="entry name" value="GPAT_C"/>
    <property type="match status" value="1"/>
</dbReference>
<evidence type="ECO:0000259" key="7">
    <source>
        <dbReference type="SMART" id="SM00563"/>
    </source>
</evidence>
<evidence type="ECO:0000313" key="8">
    <source>
        <dbReference type="Proteomes" id="UP000694925"/>
    </source>
</evidence>
<comment type="similarity">
    <text evidence="2 6">Belongs to the GPAT/DAPAT family.</text>
</comment>
<dbReference type="InterPro" id="IPR045520">
    <property type="entry name" value="GPAT/DHAPAT_C"/>
</dbReference>
<dbReference type="SUPFAM" id="SSF69593">
    <property type="entry name" value="Glycerol-3-phosphate (1)-acyltransferase"/>
    <property type="match status" value="1"/>
</dbReference>
<keyword evidence="8" id="KW-1185">Reference proteome</keyword>
<dbReference type="GO" id="GO:0004366">
    <property type="term" value="F:glycerol-3-phosphate O-acyltransferase activity"/>
    <property type="evidence" value="ECO:0007669"/>
    <property type="project" value="TreeGrafter"/>
</dbReference>
<protein>
    <submittedName>
        <fullName evidence="9">Dihydroxyacetone phosphate acyltransferase</fullName>
    </submittedName>
</protein>
<sequence>MAEERWSSETVVDLLAARRRGSDVSWASRAMDPLSPHQLPPESRYSRDEILRTVLNDPKVRSAISSLAAARRVDVQTVLHEARAIVHEMAGKARLATVRWIGVLVSKALKRIFVSVYVNETAVFRIKRQMRLSQVQYVYAPTHRSYLDFVLMSYLLFSYDMALPNVASGMDFYRMCVVGELLRHTGAFYMRRSFSSDLLYKSVFASYVAALVRHSDRAIEFFIEGTRSRSLKSLSPKFGLLSTVLDVLLEGGVPDVYVVPVALNYERPPEELLFAYELLGVPKPTETTAGLFRSLSILREPSAYGSVVVNVGEPLSACRFLTVRRRRESVLSPGARLPASVTERFAYAIVDSHKRNTILVPFNLIALLFNERSQTCPHHPYTGTDRLISDYLWCERLLRVFGATVRPRSAESRDHPSTETLLRRALRPHQELIAFDASHALRLRERHRTTGGATAVARVKGHALSETTMRIAVPVLNLSIYLNPTLAFLMEPAVLAVAIGNDDHDVPLGIAFERYVFLRTLLSTEFAMPFPTTTDDESGIRAEWERVFRLLSERDCISVRDGAYVRRKDFKVFSLLCHVLLPFVDAIYVTCLALFEWDETDDEMMTTETILVRVQRRMERLFLEGRGGGGGDDDWGRHPYSLSLDLIRTTMSNLTKQGVLAPCENRQRRHVYRADKVGLASIVGRLRDLPLQRPVGLYLEAVLLPASLPASSLVSAKL</sequence>
<dbReference type="GO" id="GO:0031966">
    <property type="term" value="C:mitochondrial membrane"/>
    <property type="evidence" value="ECO:0007669"/>
    <property type="project" value="TreeGrafter"/>
</dbReference>
<accession>A0AAJ7NBS8</accession>
<keyword evidence="4" id="KW-0472">Membrane</keyword>
<dbReference type="GeneID" id="108628944"/>
<organism evidence="8 9">
    <name type="scientific">Ceratina calcarata</name>
    <dbReference type="NCBI Taxonomy" id="156304"/>
    <lineage>
        <taxon>Eukaryota</taxon>
        <taxon>Metazoa</taxon>
        <taxon>Ecdysozoa</taxon>
        <taxon>Arthropoda</taxon>
        <taxon>Hexapoda</taxon>
        <taxon>Insecta</taxon>
        <taxon>Pterygota</taxon>
        <taxon>Neoptera</taxon>
        <taxon>Endopterygota</taxon>
        <taxon>Hymenoptera</taxon>
        <taxon>Apocrita</taxon>
        <taxon>Aculeata</taxon>
        <taxon>Apoidea</taxon>
        <taxon>Anthophila</taxon>
        <taxon>Apidae</taxon>
        <taxon>Ceratina</taxon>
        <taxon>Zadontomerus</taxon>
    </lineage>
</organism>
<comment type="subcellular location">
    <subcellularLocation>
        <location evidence="1">Endomembrane system</location>
        <topology evidence="1">Peripheral membrane protein</topology>
    </subcellularLocation>
</comment>
<dbReference type="Proteomes" id="UP000694925">
    <property type="component" value="Unplaced"/>
</dbReference>
<dbReference type="InterPro" id="IPR002123">
    <property type="entry name" value="Plipid/glycerol_acylTrfase"/>
</dbReference>
<evidence type="ECO:0000256" key="4">
    <source>
        <dbReference type="ARBA" id="ARBA00023136"/>
    </source>
</evidence>
<dbReference type="CDD" id="cd07993">
    <property type="entry name" value="LPLAT_DHAPAT-like"/>
    <property type="match status" value="1"/>
</dbReference>
<keyword evidence="5 6" id="KW-0012">Acyltransferase</keyword>
<dbReference type="SMART" id="SM00563">
    <property type="entry name" value="PlsC"/>
    <property type="match status" value="1"/>
</dbReference>
<dbReference type="PANTHER" id="PTHR12563:SF17">
    <property type="entry name" value="DIHYDROXYACETONE PHOSPHATE ACYLTRANSFERASE"/>
    <property type="match status" value="1"/>
</dbReference>
<keyword evidence="3 6" id="KW-0808">Transferase</keyword>
<dbReference type="GO" id="GO:0005778">
    <property type="term" value="C:peroxisomal membrane"/>
    <property type="evidence" value="ECO:0007669"/>
    <property type="project" value="TreeGrafter"/>
</dbReference>
<feature type="domain" description="Phospholipid/glycerol acyltransferase" evidence="7">
    <location>
        <begin position="137"/>
        <end position="266"/>
    </location>
</feature>